<dbReference type="EMBL" id="UZAK01006294">
    <property type="protein sequence ID" value="VDO89925.1"/>
    <property type="molecule type" value="Genomic_DNA"/>
</dbReference>
<evidence type="ECO:0000313" key="2">
    <source>
        <dbReference type="EMBL" id="VDO89925.1"/>
    </source>
</evidence>
<dbReference type="PANTHER" id="PTHR47027:SF25">
    <property type="entry name" value="REVERSE TRANSCRIPTASE DOMAIN-CONTAINING PROTEIN"/>
    <property type="match status" value="1"/>
</dbReference>
<sequence>MHKGKGKILRYNTACTNSVTINGEDLEDVKTFTYLGRIIDEHGGSDADVKAWVGKARAAYLQLKNIWNSKQLSTNTKVRIYNTNVKTVLLCSCGDSYIGRTTRQINQQMSEHPPSWFVKGWIKTTHSSILAYLIDSGHNVDKSESFRVIYRIPPSLSSGVLSRLLHIAEAVGIRIFNHNLCVQKKFVTHPIPSMT</sequence>
<proteinExistence type="predicted"/>
<gene>
    <name evidence="2" type="ORF">SCUD_LOCUS4603</name>
</gene>
<name>A0A183JPG6_9TREM</name>
<reference evidence="2 3" key="2">
    <citation type="submission" date="2018-11" db="EMBL/GenBank/DDBJ databases">
        <authorList>
            <consortium name="Pathogen Informatics"/>
        </authorList>
    </citation>
    <scope>NUCLEOTIDE SEQUENCE [LARGE SCALE GENOMIC DNA]</scope>
    <source>
        <strain evidence="2">Dakar</strain>
        <strain evidence="3">Dakar, Senegal</strain>
    </source>
</reference>
<dbReference type="WBParaSite" id="SCUD_0000460301-mRNA-1">
    <property type="protein sequence ID" value="SCUD_0000460301-mRNA-1"/>
    <property type="gene ID" value="SCUD_0000460301"/>
</dbReference>
<evidence type="ECO:0000259" key="1">
    <source>
        <dbReference type="Pfam" id="PF20049"/>
    </source>
</evidence>
<dbReference type="Pfam" id="PF20049">
    <property type="entry name" value="DUF6451"/>
    <property type="match status" value="1"/>
</dbReference>
<organism evidence="4">
    <name type="scientific">Schistosoma curassoni</name>
    <dbReference type="NCBI Taxonomy" id="6186"/>
    <lineage>
        <taxon>Eukaryota</taxon>
        <taxon>Metazoa</taxon>
        <taxon>Spiralia</taxon>
        <taxon>Lophotrochozoa</taxon>
        <taxon>Platyhelminthes</taxon>
        <taxon>Trematoda</taxon>
        <taxon>Digenea</taxon>
        <taxon>Strigeidida</taxon>
        <taxon>Schistosomatoidea</taxon>
        <taxon>Schistosomatidae</taxon>
        <taxon>Schistosoma</taxon>
    </lineage>
</organism>
<dbReference type="PANTHER" id="PTHR47027">
    <property type="entry name" value="REVERSE TRANSCRIPTASE DOMAIN-CONTAINING PROTEIN"/>
    <property type="match status" value="1"/>
</dbReference>
<keyword evidence="3" id="KW-1185">Reference proteome</keyword>
<dbReference type="Proteomes" id="UP000279833">
    <property type="component" value="Unassembled WGS sequence"/>
</dbReference>
<accession>A0A183JPG6</accession>
<feature type="domain" description="DUF6451" evidence="1">
    <location>
        <begin position="59"/>
        <end position="90"/>
    </location>
</feature>
<dbReference type="AlphaFoldDB" id="A0A183JPG6"/>
<evidence type="ECO:0000313" key="3">
    <source>
        <dbReference type="Proteomes" id="UP000279833"/>
    </source>
</evidence>
<dbReference type="InterPro" id="IPR045609">
    <property type="entry name" value="DUF6451"/>
</dbReference>
<reference evidence="4" key="1">
    <citation type="submission" date="2016-06" db="UniProtKB">
        <authorList>
            <consortium name="WormBaseParasite"/>
        </authorList>
    </citation>
    <scope>IDENTIFICATION</scope>
</reference>
<evidence type="ECO:0000313" key="4">
    <source>
        <dbReference type="WBParaSite" id="SCUD_0000460301-mRNA-1"/>
    </source>
</evidence>
<protein>
    <submittedName>
        <fullName evidence="4">DUF6451 domain-containing protein</fullName>
    </submittedName>
</protein>